<name>A0A366H8R8_9BACT</name>
<dbReference type="Proteomes" id="UP000253426">
    <property type="component" value="Unassembled WGS sequence"/>
</dbReference>
<gene>
    <name evidence="2" type="ORF">DES53_11121</name>
</gene>
<accession>A0A366H8R8</accession>
<feature type="region of interest" description="Disordered" evidence="1">
    <location>
        <begin position="70"/>
        <end position="90"/>
    </location>
</feature>
<protein>
    <submittedName>
        <fullName evidence="2">Uncharacterized protein</fullName>
    </submittedName>
</protein>
<evidence type="ECO:0000256" key="1">
    <source>
        <dbReference type="SAM" id="MobiDB-lite"/>
    </source>
</evidence>
<dbReference type="AlphaFoldDB" id="A0A366H8R8"/>
<organism evidence="2 3">
    <name type="scientific">Roseimicrobium gellanilyticum</name>
    <dbReference type="NCBI Taxonomy" id="748857"/>
    <lineage>
        <taxon>Bacteria</taxon>
        <taxon>Pseudomonadati</taxon>
        <taxon>Verrucomicrobiota</taxon>
        <taxon>Verrucomicrobiia</taxon>
        <taxon>Verrucomicrobiales</taxon>
        <taxon>Verrucomicrobiaceae</taxon>
        <taxon>Roseimicrobium</taxon>
    </lineage>
</organism>
<dbReference type="EMBL" id="QNRR01000011">
    <property type="protein sequence ID" value="RBP38503.1"/>
    <property type="molecule type" value="Genomic_DNA"/>
</dbReference>
<comment type="caution">
    <text evidence="2">The sequence shown here is derived from an EMBL/GenBank/DDBJ whole genome shotgun (WGS) entry which is preliminary data.</text>
</comment>
<evidence type="ECO:0000313" key="2">
    <source>
        <dbReference type="EMBL" id="RBP38503.1"/>
    </source>
</evidence>
<sequence>MDPELTHLDDLYHAHWRLKIIRHLMTTHRASPWKGSVAWRLQEADYLQRLASAEDQLVLCRQKLADFHRRQEETRGHAGAGRDGYKESAA</sequence>
<reference evidence="2 3" key="1">
    <citation type="submission" date="2018-06" db="EMBL/GenBank/DDBJ databases">
        <title>Genomic Encyclopedia of Type Strains, Phase IV (KMG-IV): sequencing the most valuable type-strain genomes for metagenomic binning, comparative biology and taxonomic classification.</title>
        <authorList>
            <person name="Goeker M."/>
        </authorList>
    </citation>
    <scope>NUCLEOTIDE SEQUENCE [LARGE SCALE GENOMIC DNA]</scope>
    <source>
        <strain evidence="2 3">DSM 25532</strain>
    </source>
</reference>
<proteinExistence type="predicted"/>
<keyword evidence="3" id="KW-1185">Reference proteome</keyword>
<evidence type="ECO:0000313" key="3">
    <source>
        <dbReference type="Proteomes" id="UP000253426"/>
    </source>
</evidence>